<evidence type="ECO:0000256" key="3">
    <source>
        <dbReference type="ARBA" id="ARBA00022692"/>
    </source>
</evidence>
<protein>
    <submittedName>
        <fullName evidence="8">Phage shock protein C (PspC) family protein</fullName>
    </submittedName>
    <submittedName>
        <fullName evidence="9">PspC domain-containing protein</fullName>
    </submittedName>
</protein>
<dbReference type="PANTHER" id="PTHR33885:SF3">
    <property type="entry name" value="PHAGE SHOCK PROTEIN C"/>
    <property type="match status" value="1"/>
</dbReference>
<feature type="transmembrane region" description="Helical" evidence="6">
    <location>
        <begin position="35"/>
        <end position="58"/>
    </location>
</feature>
<dbReference type="PANTHER" id="PTHR33885">
    <property type="entry name" value="PHAGE SHOCK PROTEIN C"/>
    <property type="match status" value="1"/>
</dbReference>
<evidence type="ECO:0000313" key="8">
    <source>
        <dbReference type="EMBL" id="AJI79640.1"/>
    </source>
</evidence>
<dbReference type="EMBL" id="JAKRDF010000003">
    <property type="protein sequence ID" value="MCG7275590.1"/>
    <property type="molecule type" value="Genomic_DNA"/>
</dbReference>
<organism evidence="8 10">
    <name type="scientific">Corynebacterium singulare</name>
    <dbReference type="NCBI Taxonomy" id="161899"/>
    <lineage>
        <taxon>Bacteria</taxon>
        <taxon>Bacillati</taxon>
        <taxon>Actinomycetota</taxon>
        <taxon>Actinomycetes</taxon>
        <taxon>Mycobacteriales</taxon>
        <taxon>Corynebacteriaceae</taxon>
        <taxon>Corynebacterium</taxon>
    </lineage>
</organism>
<dbReference type="AlphaFoldDB" id="A0A0B6F5G9"/>
<evidence type="ECO:0000313" key="11">
    <source>
        <dbReference type="Proteomes" id="UP001521911"/>
    </source>
</evidence>
<dbReference type="EMBL" id="CP010827">
    <property type="protein sequence ID" value="AJI79640.1"/>
    <property type="molecule type" value="Genomic_DNA"/>
</dbReference>
<dbReference type="RefSeq" id="WP_042532048.1">
    <property type="nucleotide sequence ID" value="NZ_CP010827.1"/>
</dbReference>
<dbReference type="InterPro" id="IPR007168">
    <property type="entry name" value="Phageshock_PspC_N"/>
</dbReference>
<evidence type="ECO:0000256" key="4">
    <source>
        <dbReference type="ARBA" id="ARBA00022989"/>
    </source>
</evidence>
<evidence type="ECO:0000259" key="7">
    <source>
        <dbReference type="Pfam" id="PF04024"/>
    </source>
</evidence>
<evidence type="ECO:0000313" key="10">
    <source>
        <dbReference type="Proteomes" id="UP000031890"/>
    </source>
</evidence>
<gene>
    <name evidence="8" type="ORF">CSING_10655</name>
    <name evidence="9" type="ORF">MHK08_03775</name>
</gene>
<evidence type="ECO:0000256" key="5">
    <source>
        <dbReference type="ARBA" id="ARBA00023136"/>
    </source>
</evidence>
<dbReference type="KEGG" id="csx:CSING_10655"/>
<keyword evidence="4 6" id="KW-1133">Transmembrane helix</keyword>
<dbReference type="OrthoDB" id="7359894at2"/>
<reference evidence="8 10" key="1">
    <citation type="journal article" date="2015" name="Genome Announc.">
        <title>Complete Genome Sequence and Annotation of Corynebacterium singulare DSM 44357, Isolated from a Human Semen Specimen.</title>
        <authorList>
            <person name="Merten M."/>
            <person name="Brinkrolf K."/>
            <person name="Albersmeier A."/>
            <person name="Kutter Y."/>
            <person name="Ruckert C."/>
            <person name="Tauch A."/>
        </authorList>
    </citation>
    <scope>NUCLEOTIDE SEQUENCE [LARGE SCALE GENOMIC DNA]</scope>
    <source>
        <strain evidence="8">IBS B52218</strain>
    </source>
</reference>
<evidence type="ECO:0000256" key="1">
    <source>
        <dbReference type="ARBA" id="ARBA00004162"/>
    </source>
</evidence>
<evidence type="ECO:0000313" key="9">
    <source>
        <dbReference type="EMBL" id="MCG7275590.1"/>
    </source>
</evidence>
<dbReference type="HOGENOM" id="CLU_143433_4_3_11"/>
<reference evidence="9 11" key="2">
    <citation type="submission" date="2022-02" db="EMBL/GenBank/DDBJ databases">
        <title>Uncovering new skin microbiome diversity through culturing and metagenomics.</title>
        <authorList>
            <person name="Conlan S."/>
            <person name="Deming C."/>
            <person name="Nisc Comparative Sequencing Program N."/>
            <person name="Segre J.A."/>
        </authorList>
    </citation>
    <scope>NUCLEOTIDE SEQUENCE [LARGE SCALE GENOMIC DNA]</scope>
    <source>
        <strain evidence="9 11">ACRQV</strain>
    </source>
</reference>
<keyword evidence="11" id="KW-1185">Reference proteome</keyword>
<proteinExistence type="predicted"/>
<dbReference type="STRING" id="161899.CSING_10655"/>
<evidence type="ECO:0000256" key="6">
    <source>
        <dbReference type="SAM" id="Phobius"/>
    </source>
</evidence>
<dbReference type="InterPro" id="IPR052027">
    <property type="entry name" value="PspC"/>
</dbReference>
<dbReference type="Proteomes" id="UP001521911">
    <property type="component" value="Unassembled WGS sequence"/>
</dbReference>
<keyword evidence="5 6" id="KW-0472">Membrane</keyword>
<sequence length="61" mass="6613">MNNQRLTRSTTDSMIGGVCGGIAETYDLDPTLVRIVFVAATLLGFSGVLLYLILWVVIPVQ</sequence>
<feature type="domain" description="Phage shock protein PspC N-terminal" evidence="7">
    <location>
        <begin position="4"/>
        <end position="60"/>
    </location>
</feature>
<name>A0A0B6F5G9_9CORY</name>
<dbReference type="Proteomes" id="UP000031890">
    <property type="component" value="Chromosome"/>
</dbReference>
<dbReference type="GO" id="GO:0005886">
    <property type="term" value="C:plasma membrane"/>
    <property type="evidence" value="ECO:0007669"/>
    <property type="project" value="UniProtKB-SubCell"/>
</dbReference>
<comment type="subcellular location">
    <subcellularLocation>
        <location evidence="1">Cell membrane</location>
        <topology evidence="1">Single-pass membrane protein</topology>
    </subcellularLocation>
</comment>
<keyword evidence="3 6" id="KW-0812">Transmembrane</keyword>
<accession>A0A0B6F5G9</accession>
<keyword evidence="2" id="KW-1003">Cell membrane</keyword>
<dbReference type="Pfam" id="PF04024">
    <property type="entry name" value="PspC"/>
    <property type="match status" value="1"/>
</dbReference>
<evidence type="ECO:0000256" key="2">
    <source>
        <dbReference type="ARBA" id="ARBA00022475"/>
    </source>
</evidence>